<dbReference type="Gene3D" id="1.10.287.1700">
    <property type="match status" value="1"/>
</dbReference>
<evidence type="ECO:0000313" key="13">
    <source>
        <dbReference type="Proteomes" id="UP000220840"/>
    </source>
</evidence>
<dbReference type="AlphaFoldDB" id="A0A2A7MKG6"/>
<dbReference type="NCBIfam" id="TIGR02473">
    <property type="entry name" value="flagell_FliJ"/>
    <property type="match status" value="1"/>
</dbReference>
<keyword evidence="13" id="KW-1185">Reference proteome</keyword>
<evidence type="ECO:0000313" key="12">
    <source>
        <dbReference type="EMBL" id="PEG32194.1"/>
    </source>
</evidence>
<keyword evidence="7" id="KW-1005">Bacterial flagellum biogenesis</keyword>
<keyword evidence="10" id="KW-1006">Bacterial flagellum protein export</keyword>
<evidence type="ECO:0000256" key="7">
    <source>
        <dbReference type="ARBA" id="ARBA00022795"/>
    </source>
</evidence>
<dbReference type="RefSeq" id="WP_058296340.1">
    <property type="nucleotide sequence ID" value="NZ_CAMRXG010000021.1"/>
</dbReference>
<evidence type="ECO:0000256" key="4">
    <source>
        <dbReference type="ARBA" id="ARBA00022448"/>
    </source>
</evidence>
<reference evidence="12 13" key="1">
    <citation type="submission" date="2017-10" db="EMBL/GenBank/DDBJ databases">
        <title>Effective Description of Clostridium neonatale sp. nov. linked to necrotizing enterocolitis in neonates and a clarification of species assignable to the genus Clostridium (Prazmowski 1880) emend. Lawson and Rainey 2016.</title>
        <authorList>
            <person name="Bernard K."/>
            <person name="Burdz T."/>
            <person name="Wiebe D."/>
            <person name="Balcewich B."/>
            <person name="Alfa M."/>
            <person name="Bernier A.-M."/>
        </authorList>
    </citation>
    <scope>NUCLEOTIDE SEQUENCE [LARGE SCALE GENOMIC DNA]</scope>
    <source>
        <strain evidence="12 13">LCDC99A005</strain>
    </source>
</reference>
<feature type="coiled-coil region" evidence="11">
    <location>
        <begin position="20"/>
        <end position="101"/>
    </location>
</feature>
<evidence type="ECO:0000256" key="11">
    <source>
        <dbReference type="SAM" id="Coils"/>
    </source>
</evidence>
<dbReference type="InterPro" id="IPR012823">
    <property type="entry name" value="Flagell_FliJ"/>
</dbReference>
<dbReference type="GO" id="GO:0009288">
    <property type="term" value="C:bacterial-type flagellum"/>
    <property type="evidence" value="ECO:0007669"/>
    <property type="project" value="InterPro"/>
</dbReference>
<accession>A0A2A7MKG6</accession>
<dbReference type="GO" id="GO:0044781">
    <property type="term" value="P:bacterial-type flagellum organization"/>
    <property type="evidence" value="ECO:0007669"/>
    <property type="project" value="UniProtKB-KW"/>
</dbReference>
<keyword evidence="9" id="KW-0472">Membrane</keyword>
<evidence type="ECO:0000256" key="5">
    <source>
        <dbReference type="ARBA" id="ARBA00022475"/>
    </source>
</evidence>
<dbReference type="Proteomes" id="UP000220840">
    <property type="component" value="Unassembled WGS sequence"/>
</dbReference>
<organism evidence="12 13">
    <name type="scientific">Clostridium neonatale</name>
    <dbReference type="NCBI Taxonomy" id="137838"/>
    <lineage>
        <taxon>Bacteria</taxon>
        <taxon>Bacillati</taxon>
        <taxon>Bacillota</taxon>
        <taxon>Clostridia</taxon>
        <taxon>Eubacteriales</taxon>
        <taxon>Clostridiaceae</taxon>
        <taxon>Clostridium</taxon>
    </lineage>
</organism>
<keyword evidence="4" id="KW-0813">Transport</keyword>
<keyword evidence="5" id="KW-1003">Cell membrane</keyword>
<comment type="caution">
    <text evidence="12">The sequence shown here is derived from an EMBL/GenBank/DDBJ whole genome shotgun (WGS) entry which is preliminary data.</text>
</comment>
<dbReference type="InterPro" id="IPR053716">
    <property type="entry name" value="Flag_assembly_chemotaxis_eff"/>
</dbReference>
<evidence type="ECO:0000256" key="9">
    <source>
        <dbReference type="ARBA" id="ARBA00023136"/>
    </source>
</evidence>
<dbReference type="EMBL" id="PDCJ01000001">
    <property type="protein sequence ID" value="PEG32194.1"/>
    <property type="molecule type" value="Genomic_DNA"/>
</dbReference>
<keyword evidence="12" id="KW-0282">Flagellum</keyword>
<proteinExistence type="inferred from homology"/>
<dbReference type="GO" id="GO:0015031">
    <property type="term" value="P:protein transport"/>
    <property type="evidence" value="ECO:0007669"/>
    <property type="project" value="UniProtKB-KW"/>
</dbReference>
<comment type="similarity">
    <text evidence="2">Belongs to the FliJ family.</text>
</comment>
<keyword evidence="11" id="KW-0175">Coiled coil</keyword>
<evidence type="ECO:0000256" key="10">
    <source>
        <dbReference type="ARBA" id="ARBA00023225"/>
    </source>
</evidence>
<sequence length="146" mass="17983">MAEKFKFRLDKLLEIRMQKEEECKREFNESQRQKKIIENKLQELNENYDKYKGIKPNEDIVYQKLKRYYLKGLQTGMKETEKALNKKIMEVENKRSELKEKQVDRKIVETLKEKKYESYVKEQNRVEQITIDEIALYSYMRKEKEL</sequence>
<protein>
    <recommendedName>
        <fullName evidence="3">Flagellar FliJ protein</fullName>
    </recommendedName>
</protein>
<evidence type="ECO:0000256" key="1">
    <source>
        <dbReference type="ARBA" id="ARBA00004413"/>
    </source>
</evidence>
<dbReference type="Pfam" id="PF02050">
    <property type="entry name" value="FliJ"/>
    <property type="match status" value="1"/>
</dbReference>
<keyword evidence="8" id="KW-0653">Protein transport</keyword>
<dbReference type="GO" id="GO:0071973">
    <property type="term" value="P:bacterial-type flagellum-dependent cell motility"/>
    <property type="evidence" value="ECO:0007669"/>
    <property type="project" value="InterPro"/>
</dbReference>
<evidence type="ECO:0000256" key="8">
    <source>
        <dbReference type="ARBA" id="ARBA00022927"/>
    </source>
</evidence>
<evidence type="ECO:0000256" key="6">
    <source>
        <dbReference type="ARBA" id="ARBA00022500"/>
    </source>
</evidence>
<dbReference type="GO" id="GO:0005886">
    <property type="term" value="C:plasma membrane"/>
    <property type="evidence" value="ECO:0007669"/>
    <property type="project" value="UniProtKB-SubCell"/>
</dbReference>
<keyword evidence="12" id="KW-0969">Cilium</keyword>
<gene>
    <name evidence="12" type="primary">fliJ</name>
    <name evidence="12" type="ORF">CQ394_11000</name>
</gene>
<dbReference type="OrthoDB" id="1707704at2"/>
<dbReference type="STRING" id="137838.GCA_001458595_03688"/>
<comment type="subcellular location">
    <subcellularLocation>
        <location evidence="1">Cell membrane</location>
        <topology evidence="1">Peripheral membrane protein</topology>
        <orientation evidence="1">Cytoplasmic side</orientation>
    </subcellularLocation>
</comment>
<evidence type="ECO:0000256" key="3">
    <source>
        <dbReference type="ARBA" id="ARBA00020392"/>
    </source>
</evidence>
<keyword evidence="6" id="KW-0145">Chemotaxis</keyword>
<name>A0A2A7MKG6_9CLOT</name>
<keyword evidence="12" id="KW-0966">Cell projection</keyword>
<evidence type="ECO:0000256" key="2">
    <source>
        <dbReference type="ARBA" id="ARBA00010004"/>
    </source>
</evidence>
<dbReference type="GO" id="GO:0006935">
    <property type="term" value="P:chemotaxis"/>
    <property type="evidence" value="ECO:0007669"/>
    <property type="project" value="UniProtKB-KW"/>
</dbReference>